<evidence type="ECO:0000256" key="1">
    <source>
        <dbReference type="ARBA" id="ARBA00001968"/>
    </source>
</evidence>
<sequence length="194" mass="21985">MLQNHLKHYQIILASQSPRRAELLKQLGLDFSLDCKSVEEIYPKGLKNKEIAIYLSQLKASPFQKEVRNTNKLVITSDTIVCLGNEVLGKPTDRNDAINMLKKLSGKLHEVITGVSLTSSNKQKSFAVATQVFFKTLPITEIEYYVDNFEPYDKAGAYGIQEWIGMTGIEKIEGSYFNVVGLPLQKLYMELMKF</sequence>
<dbReference type="RefSeq" id="WP_142533794.1">
    <property type="nucleotide sequence ID" value="NZ_FXTB01000006.1"/>
</dbReference>
<evidence type="ECO:0000256" key="4">
    <source>
        <dbReference type="HAMAP-Rule" id="MF_00528"/>
    </source>
</evidence>
<keyword evidence="2 4" id="KW-0378">Hydrolase</keyword>
<accession>A0A521DP08</accession>
<evidence type="ECO:0000313" key="6">
    <source>
        <dbReference type="Proteomes" id="UP000319040"/>
    </source>
</evidence>
<keyword evidence="6" id="KW-1185">Reference proteome</keyword>
<comment type="caution">
    <text evidence="4">Lacks conserved residue(s) required for the propagation of feature annotation.</text>
</comment>
<dbReference type="InterPro" id="IPR003697">
    <property type="entry name" value="Maf-like"/>
</dbReference>
<organism evidence="5 6">
    <name type="scientific">Saccharicrinis carchari</name>
    <dbReference type="NCBI Taxonomy" id="1168039"/>
    <lineage>
        <taxon>Bacteria</taxon>
        <taxon>Pseudomonadati</taxon>
        <taxon>Bacteroidota</taxon>
        <taxon>Bacteroidia</taxon>
        <taxon>Marinilabiliales</taxon>
        <taxon>Marinilabiliaceae</taxon>
        <taxon>Saccharicrinis</taxon>
    </lineage>
</organism>
<dbReference type="PANTHER" id="PTHR43213">
    <property type="entry name" value="BIFUNCTIONAL DTTP/UTP PYROPHOSPHATASE/METHYLTRANSFERASE PROTEIN-RELATED"/>
    <property type="match status" value="1"/>
</dbReference>
<comment type="catalytic activity">
    <reaction evidence="4">
        <text>UTP + H2O = UMP + diphosphate + H(+)</text>
        <dbReference type="Rhea" id="RHEA:29395"/>
        <dbReference type="ChEBI" id="CHEBI:15377"/>
        <dbReference type="ChEBI" id="CHEBI:15378"/>
        <dbReference type="ChEBI" id="CHEBI:33019"/>
        <dbReference type="ChEBI" id="CHEBI:46398"/>
        <dbReference type="ChEBI" id="CHEBI:57865"/>
        <dbReference type="EC" id="3.6.1.9"/>
    </reaction>
</comment>
<dbReference type="GO" id="GO:0036221">
    <property type="term" value="F:UTP diphosphatase activity"/>
    <property type="evidence" value="ECO:0007669"/>
    <property type="project" value="RHEA"/>
</dbReference>
<dbReference type="Gene3D" id="3.90.950.10">
    <property type="match status" value="1"/>
</dbReference>
<comment type="function">
    <text evidence="4">Nucleoside triphosphate pyrophosphatase that hydrolyzes dTTP and UTP. May have a dual role in cell division arrest and in preventing the incorporation of modified nucleotides into cellular nucleic acids.</text>
</comment>
<dbReference type="GO" id="GO:0005737">
    <property type="term" value="C:cytoplasm"/>
    <property type="evidence" value="ECO:0007669"/>
    <property type="project" value="UniProtKB-SubCell"/>
</dbReference>
<gene>
    <name evidence="5" type="ORF">SAMN06265379_10684</name>
</gene>
<feature type="site" description="Important for substrate specificity" evidence="4">
    <location>
        <position position="19"/>
    </location>
</feature>
<dbReference type="PIRSF" id="PIRSF006305">
    <property type="entry name" value="Maf"/>
    <property type="match status" value="1"/>
</dbReference>
<keyword evidence="3 4" id="KW-0546">Nucleotide metabolism</keyword>
<comment type="subcellular location">
    <subcellularLocation>
        <location evidence="4">Cytoplasm</location>
    </subcellularLocation>
</comment>
<dbReference type="EC" id="3.6.1.9" evidence="4"/>
<dbReference type="SUPFAM" id="SSF52972">
    <property type="entry name" value="ITPase-like"/>
    <property type="match status" value="1"/>
</dbReference>
<dbReference type="GO" id="GO:0036218">
    <property type="term" value="F:dTTP diphosphatase activity"/>
    <property type="evidence" value="ECO:0007669"/>
    <property type="project" value="RHEA"/>
</dbReference>
<dbReference type="Pfam" id="PF02545">
    <property type="entry name" value="Maf"/>
    <property type="match status" value="1"/>
</dbReference>
<comment type="catalytic activity">
    <reaction evidence="4">
        <text>dTTP + H2O = dTMP + diphosphate + H(+)</text>
        <dbReference type="Rhea" id="RHEA:28534"/>
        <dbReference type="ChEBI" id="CHEBI:15377"/>
        <dbReference type="ChEBI" id="CHEBI:15378"/>
        <dbReference type="ChEBI" id="CHEBI:33019"/>
        <dbReference type="ChEBI" id="CHEBI:37568"/>
        <dbReference type="ChEBI" id="CHEBI:63528"/>
        <dbReference type="EC" id="3.6.1.9"/>
    </reaction>
</comment>
<evidence type="ECO:0000313" key="5">
    <source>
        <dbReference type="EMBL" id="SMO73467.1"/>
    </source>
</evidence>
<dbReference type="GO" id="GO:0009117">
    <property type="term" value="P:nucleotide metabolic process"/>
    <property type="evidence" value="ECO:0007669"/>
    <property type="project" value="UniProtKB-KW"/>
</dbReference>
<dbReference type="HAMAP" id="MF_00528">
    <property type="entry name" value="Maf"/>
    <property type="match status" value="1"/>
</dbReference>
<feature type="site" description="Important for substrate specificity" evidence="4">
    <location>
        <position position="79"/>
    </location>
</feature>
<dbReference type="Proteomes" id="UP000319040">
    <property type="component" value="Unassembled WGS sequence"/>
</dbReference>
<comment type="cofactor">
    <cofactor evidence="1 4">
        <name>a divalent metal cation</name>
        <dbReference type="ChEBI" id="CHEBI:60240"/>
    </cofactor>
</comment>
<feature type="site" description="Important for substrate specificity" evidence="4">
    <location>
        <position position="161"/>
    </location>
</feature>
<feature type="active site" description="Proton acceptor" evidence="4">
    <location>
        <position position="78"/>
    </location>
</feature>
<evidence type="ECO:0000256" key="2">
    <source>
        <dbReference type="ARBA" id="ARBA00022801"/>
    </source>
</evidence>
<dbReference type="EMBL" id="FXTB01000006">
    <property type="protein sequence ID" value="SMO73467.1"/>
    <property type="molecule type" value="Genomic_DNA"/>
</dbReference>
<dbReference type="NCBIfam" id="TIGR00172">
    <property type="entry name" value="maf"/>
    <property type="match status" value="1"/>
</dbReference>
<name>A0A521DP08_SACCC</name>
<keyword evidence="4" id="KW-0963">Cytoplasm</keyword>
<proteinExistence type="inferred from homology"/>
<dbReference type="InterPro" id="IPR029001">
    <property type="entry name" value="ITPase-like_fam"/>
</dbReference>
<dbReference type="OrthoDB" id="9807767at2"/>
<protein>
    <recommendedName>
        <fullName evidence="4">dTTP/UTP pyrophosphatase</fullName>
        <shortName evidence="4">dTTPase/UTPase</shortName>
        <ecNumber evidence="4">3.6.1.9</ecNumber>
    </recommendedName>
    <alternativeName>
        <fullName evidence="4">Nucleoside triphosphate pyrophosphatase</fullName>
    </alternativeName>
    <alternativeName>
        <fullName evidence="4">Nucleotide pyrophosphatase</fullName>
        <shortName evidence="4">Nucleotide PPase</shortName>
    </alternativeName>
</protein>
<dbReference type="CDD" id="cd00555">
    <property type="entry name" value="Maf"/>
    <property type="match status" value="1"/>
</dbReference>
<comment type="similarity">
    <text evidence="4">Belongs to the Maf family. YhdE subfamily.</text>
</comment>
<reference evidence="5 6" key="1">
    <citation type="submission" date="2017-05" db="EMBL/GenBank/DDBJ databases">
        <authorList>
            <person name="Varghese N."/>
            <person name="Submissions S."/>
        </authorList>
    </citation>
    <scope>NUCLEOTIDE SEQUENCE [LARGE SCALE GENOMIC DNA]</scope>
    <source>
        <strain evidence="5 6">DSM 27040</strain>
    </source>
</reference>
<evidence type="ECO:0000256" key="3">
    <source>
        <dbReference type="ARBA" id="ARBA00023080"/>
    </source>
</evidence>
<dbReference type="PANTHER" id="PTHR43213:SF5">
    <property type="entry name" value="BIFUNCTIONAL DTTP_UTP PYROPHOSPHATASE_METHYLTRANSFERASE PROTEIN-RELATED"/>
    <property type="match status" value="1"/>
</dbReference>
<dbReference type="AlphaFoldDB" id="A0A521DP08"/>